<evidence type="ECO:0000313" key="2">
    <source>
        <dbReference type="Proteomes" id="UP000006038"/>
    </source>
</evidence>
<reference evidence="1" key="1">
    <citation type="submission" date="2013-04" db="UniProtKB">
        <authorList>
            <consortium name="EnsemblPlants"/>
        </authorList>
    </citation>
    <scope>IDENTIFICATION</scope>
</reference>
<organism evidence="1">
    <name type="scientific">Oryza brachyantha</name>
    <name type="common">malo sina</name>
    <dbReference type="NCBI Taxonomy" id="4533"/>
    <lineage>
        <taxon>Eukaryota</taxon>
        <taxon>Viridiplantae</taxon>
        <taxon>Streptophyta</taxon>
        <taxon>Embryophyta</taxon>
        <taxon>Tracheophyta</taxon>
        <taxon>Spermatophyta</taxon>
        <taxon>Magnoliopsida</taxon>
        <taxon>Liliopsida</taxon>
        <taxon>Poales</taxon>
        <taxon>Poaceae</taxon>
        <taxon>BOP clade</taxon>
        <taxon>Oryzoideae</taxon>
        <taxon>Oryzeae</taxon>
        <taxon>Oryzinae</taxon>
        <taxon>Oryza</taxon>
    </lineage>
</organism>
<name>J3LGH9_ORYBR</name>
<proteinExistence type="predicted"/>
<dbReference type="HOGENOM" id="CLU_2856538_0_0_1"/>
<accession>J3LGH9</accession>
<protein>
    <submittedName>
        <fullName evidence="1">Uncharacterized protein</fullName>
    </submittedName>
</protein>
<keyword evidence="2" id="KW-1185">Reference proteome</keyword>
<sequence>GAGHGRGRGGRSVRAGRGVLRRAVHPGRGWDHALGGRSVVGDLDWFVAGDLRFGHGSFESFPSTE</sequence>
<dbReference type="EnsemblPlants" id="OB02G37460.1">
    <property type="protein sequence ID" value="OB02G37460.1"/>
    <property type="gene ID" value="OB02G37460"/>
</dbReference>
<dbReference type="Proteomes" id="UP000006038">
    <property type="component" value="Unassembled WGS sequence"/>
</dbReference>
<dbReference type="Gramene" id="OB02G37460.1">
    <property type="protein sequence ID" value="OB02G37460.1"/>
    <property type="gene ID" value="OB02G37460"/>
</dbReference>
<evidence type="ECO:0000313" key="1">
    <source>
        <dbReference type="EnsemblPlants" id="OB02G37460.1"/>
    </source>
</evidence>
<dbReference type="AlphaFoldDB" id="J3LGH9"/>